<dbReference type="GO" id="GO:0042393">
    <property type="term" value="F:histone binding"/>
    <property type="evidence" value="ECO:0000318"/>
    <property type="project" value="GO_Central"/>
</dbReference>
<dbReference type="GeneID" id="112278791"/>
<dbReference type="STRING" id="3218.A0A2K1L2X3"/>
<dbReference type="OrthoDB" id="2160613at2759"/>
<dbReference type="Gramene" id="Pp3c2_24900V3.7">
    <property type="protein sequence ID" value="Pp3c2_24900V3.7"/>
    <property type="gene ID" value="Pp3c2_24900"/>
</dbReference>
<feature type="compositionally biased region" description="Acidic residues" evidence="4">
    <location>
        <begin position="392"/>
        <end position="422"/>
    </location>
</feature>
<dbReference type="EnsemblPlants" id="Pp3c2_24900V3.2">
    <property type="protein sequence ID" value="Pp3c2_24900V3.2"/>
    <property type="gene ID" value="Pp3c2_24900"/>
</dbReference>
<dbReference type="EnsemblPlants" id="Pp3c2_24900V3.6">
    <property type="protein sequence ID" value="Pp3c2_24900V3.6"/>
    <property type="gene ID" value="Pp3c2_24900"/>
</dbReference>
<evidence type="ECO:0000256" key="3">
    <source>
        <dbReference type="ARBA" id="ARBA00025777"/>
    </source>
</evidence>
<gene>
    <name evidence="6" type="primary">LOC112278791</name>
    <name evidence="5" type="ORF">PHYPA_003173</name>
</gene>
<comment type="similarity">
    <text evidence="3">Belongs to the ANP32 family.</text>
</comment>
<dbReference type="GO" id="GO:0005634">
    <property type="term" value="C:nucleus"/>
    <property type="evidence" value="ECO:0000318"/>
    <property type="project" value="GO_Central"/>
</dbReference>
<feature type="region of interest" description="Disordered" evidence="4">
    <location>
        <begin position="166"/>
        <end position="450"/>
    </location>
</feature>
<feature type="compositionally biased region" description="Basic and acidic residues" evidence="4">
    <location>
        <begin position="166"/>
        <end position="175"/>
    </location>
</feature>
<dbReference type="Gramene" id="Pp3c2_24900V3.4">
    <property type="protein sequence ID" value="Pp3c2_24900V3.4"/>
    <property type="gene ID" value="Pp3c2_24900"/>
</dbReference>
<dbReference type="Gramene" id="Pp3c2_24900V3.8">
    <property type="protein sequence ID" value="Pp3c2_24900V3.8"/>
    <property type="gene ID" value="Pp3c2_24900"/>
</dbReference>
<reference evidence="5 7" key="2">
    <citation type="journal article" date="2018" name="Plant J.">
        <title>The Physcomitrella patens chromosome-scale assembly reveals moss genome structure and evolution.</title>
        <authorList>
            <person name="Lang D."/>
            <person name="Ullrich K.K."/>
            <person name="Murat F."/>
            <person name="Fuchs J."/>
            <person name="Jenkins J."/>
            <person name="Haas F.B."/>
            <person name="Piednoel M."/>
            <person name="Gundlach H."/>
            <person name="Van Bel M."/>
            <person name="Meyberg R."/>
            <person name="Vives C."/>
            <person name="Morata J."/>
            <person name="Symeonidi A."/>
            <person name="Hiss M."/>
            <person name="Muchero W."/>
            <person name="Kamisugi Y."/>
            <person name="Saleh O."/>
            <person name="Blanc G."/>
            <person name="Decker E.L."/>
            <person name="van Gessel N."/>
            <person name="Grimwood J."/>
            <person name="Hayes R.D."/>
            <person name="Graham S.W."/>
            <person name="Gunter L.E."/>
            <person name="McDaniel S.F."/>
            <person name="Hoernstein S.N.W."/>
            <person name="Larsson A."/>
            <person name="Li F.W."/>
            <person name="Perroud P.F."/>
            <person name="Phillips J."/>
            <person name="Ranjan P."/>
            <person name="Rokshar D.S."/>
            <person name="Rothfels C.J."/>
            <person name="Schneider L."/>
            <person name="Shu S."/>
            <person name="Stevenson D.W."/>
            <person name="Thummler F."/>
            <person name="Tillich M."/>
            <person name="Villarreal Aguilar J.C."/>
            <person name="Widiez T."/>
            <person name="Wong G.K."/>
            <person name="Wymore A."/>
            <person name="Zhang Y."/>
            <person name="Zimmer A.D."/>
            <person name="Quatrano R.S."/>
            <person name="Mayer K.F.X."/>
            <person name="Goodstein D."/>
            <person name="Casacuberta J.M."/>
            <person name="Vandepoele K."/>
            <person name="Reski R."/>
            <person name="Cuming A.C."/>
            <person name="Tuskan G.A."/>
            <person name="Maumus F."/>
            <person name="Salse J."/>
            <person name="Schmutz J."/>
            <person name="Rensing S.A."/>
        </authorList>
    </citation>
    <scope>NUCLEOTIDE SEQUENCE [LARGE SCALE GENOMIC DNA]</scope>
    <source>
        <strain evidence="6 7">cv. Gransden 2004</strain>
    </source>
</reference>
<dbReference type="PANTHER" id="PTHR11375:SF0">
    <property type="entry name" value="ACIDIC LEUCINE-RICH NUCLEAR PHOSPHOPROTEIN 32 FAMILY MEMBER A"/>
    <property type="match status" value="1"/>
</dbReference>
<dbReference type="SUPFAM" id="SSF52058">
    <property type="entry name" value="L domain-like"/>
    <property type="match status" value="1"/>
</dbReference>
<feature type="compositionally biased region" description="Acidic residues" evidence="4">
    <location>
        <begin position="279"/>
        <end position="323"/>
    </location>
</feature>
<organism evidence="5">
    <name type="scientific">Physcomitrium patens</name>
    <name type="common">Spreading-leaved earth moss</name>
    <name type="synonym">Physcomitrella patens</name>
    <dbReference type="NCBI Taxonomy" id="3218"/>
    <lineage>
        <taxon>Eukaryota</taxon>
        <taxon>Viridiplantae</taxon>
        <taxon>Streptophyta</taxon>
        <taxon>Embryophyta</taxon>
        <taxon>Bryophyta</taxon>
        <taxon>Bryophytina</taxon>
        <taxon>Bryopsida</taxon>
        <taxon>Funariidae</taxon>
        <taxon>Funariales</taxon>
        <taxon>Funariaceae</taxon>
        <taxon>Physcomitrium</taxon>
    </lineage>
</organism>
<dbReference type="Gramene" id="Pp3c2_24900V3.1">
    <property type="protein sequence ID" value="Pp3c2_24900V3.1"/>
    <property type="gene ID" value="Pp3c2_24900"/>
</dbReference>
<evidence type="ECO:0000313" key="7">
    <source>
        <dbReference type="Proteomes" id="UP000006727"/>
    </source>
</evidence>
<dbReference type="Gramene" id="Pp3c2_24900V3.5">
    <property type="protein sequence ID" value="Pp3c2_24900V3.5"/>
    <property type="gene ID" value="Pp3c2_24900"/>
</dbReference>
<accession>A0A2K1L2X3</accession>
<keyword evidence="1" id="KW-0433">Leucine-rich repeat</keyword>
<dbReference type="Pfam" id="PF14580">
    <property type="entry name" value="LRR_9"/>
    <property type="match status" value="1"/>
</dbReference>
<keyword evidence="7" id="KW-1185">Reference proteome</keyword>
<dbReference type="PANTHER" id="PTHR11375">
    <property type="entry name" value="ACIDIC LEUCINE-RICH NUCLEAR PHOSPHOPROTEIN 32"/>
    <property type="match status" value="1"/>
</dbReference>
<dbReference type="SMART" id="SM00365">
    <property type="entry name" value="LRR_SD22"/>
    <property type="match status" value="2"/>
</dbReference>
<evidence type="ECO:0000313" key="6">
    <source>
        <dbReference type="EnsemblPlants" id="Pp3c2_24900V3.1"/>
    </source>
</evidence>
<dbReference type="InterPro" id="IPR032675">
    <property type="entry name" value="LRR_dom_sf"/>
</dbReference>
<dbReference type="EnsemblPlants" id="Pp3c2_24900V3.8">
    <property type="protein sequence ID" value="Pp3c2_24900V3.8"/>
    <property type="gene ID" value="Pp3c2_24900"/>
</dbReference>
<dbReference type="InterPro" id="IPR001611">
    <property type="entry name" value="Leu-rich_rpt"/>
</dbReference>
<feature type="compositionally biased region" description="Basic and acidic residues" evidence="4">
    <location>
        <begin position="436"/>
        <end position="450"/>
    </location>
</feature>
<evidence type="ECO:0000256" key="4">
    <source>
        <dbReference type="SAM" id="MobiDB-lite"/>
    </source>
</evidence>
<keyword evidence="2" id="KW-0677">Repeat</keyword>
<dbReference type="EMBL" id="ABEU02000002">
    <property type="protein sequence ID" value="PNR60380.1"/>
    <property type="molecule type" value="Genomic_DNA"/>
</dbReference>
<name>A0A2K1L2X3_PHYPA</name>
<evidence type="ECO:0000313" key="5">
    <source>
        <dbReference type="EMBL" id="PNR60380.1"/>
    </source>
</evidence>
<proteinExistence type="inferred from homology"/>
<dbReference type="PROSITE" id="PS51450">
    <property type="entry name" value="LRR"/>
    <property type="match status" value="1"/>
</dbReference>
<evidence type="ECO:0000256" key="1">
    <source>
        <dbReference type="ARBA" id="ARBA00022614"/>
    </source>
</evidence>
<reference evidence="5 7" key="1">
    <citation type="journal article" date="2008" name="Science">
        <title>The Physcomitrella genome reveals evolutionary insights into the conquest of land by plants.</title>
        <authorList>
            <person name="Rensing S."/>
            <person name="Lang D."/>
            <person name="Zimmer A."/>
            <person name="Terry A."/>
            <person name="Salamov A."/>
            <person name="Shapiro H."/>
            <person name="Nishiyama T."/>
            <person name="Perroud P.-F."/>
            <person name="Lindquist E."/>
            <person name="Kamisugi Y."/>
            <person name="Tanahashi T."/>
            <person name="Sakakibara K."/>
            <person name="Fujita T."/>
            <person name="Oishi K."/>
            <person name="Shin-I T."/>
            <person name="Kuroki Y."/>
            <person name="Toyoda A."/>
            <person name="Suzuki Y."/>
            <person name="Hashimoto A."/>
            <person name="Yamaguchi K."/>
            <person name="Sugano A."/>
            <person name="Kohara Y."/>
            <person name="Fujiyama A."/>
            <person name="Anterola A."/>
            <person name="Aoki S."/>
            <person name="Ashton N."/>
            <person name="Barbazuk W.B."/>
            <person name="Barker E."/>
            <person name="Bennetzen J."/>
            <person name="Bezanilla M."/>
            <person name="Blankenship R."/>
            <person name="Cho S.H."/>
            <person name="Dutcher S."/>
            <person name="Estelle M."/>
            <person name="Fawcett J.A."/>
            <person name="Gundlach H."/>
            <person name="Hanada K."/>
            <person name="Heyl A."/>
            <person name="Hicks K.A."/>
            <person name="Hugh J."/>
            <person name="Lohr M."/>
            <person name="Mayer K."/>
            <person name="Melkozernov A."/>
            <person name="Murata T."/>
            <person name="Nelson D."/>
            <person name="Pils B."/>
            <person name="Prigge M."/>
            <person name="Reiss B."/>
            <person name="Renner T."/>
            <person name="Rombauts S."/>
            <person name="Rushton P."/>
            <person name="Sanderfoot A."/>
            <person name="Schween G."/>
            <person name="Shiu S.-H."/>
            <person name="Stueber K."/>
            <person name="Theodoulou F.L."/>
            <person name="Tu H."/>
            <person name="Van de Peer Y."/>
            <person name="Verrier P.J."/>
            <person name="Waters E."/>
            <person name="Wood A."/>
            <person name="Yang L."/>
            <person name="Cove D."/>
            <person name="Cuming A."/>
            <person name="Hasebe M."/>
            <person name="Lucas S."/>
            <person name="Mishler D.B."/>
            <person name="Reski R."/>
            <person name="Grigoriev I."/>
            <person name="Quatrano R.S."/>
            <person name="Boore J.L."/>
        </authorList>
    </citation>
    <scope>NUCLEOTIDE SEQUENCE [LARGE SCALE GENOMIC DNA]</scope>
    <source>
        <strain evidence="6 7">cv. Gransden 2004</strain>
    </source>
</reference>
<evidence type="ECO:0008006" key="8">
    <source>
        <dbReference type="Google" id="ProtNLM"/>
    </source>
</evidence>
<dbReference type="AlphaFoldDB" id="A0A2K1L2X3"/>
<dbReference type="Gene3D" id="3.80.10.10">
    <property type="entry name" value="Ribonuclease Inhibitor"/>
    <property type="match status" value="1"/>
</dbReference>
<dbReference type="RefSeq" id="XP_024368328.1">
    <property type="nucleotide sequence ID" value="XM_024512560.2"/>
</dbReference>
<dbReference type="EnsemblPlants" id="Pp3c2_24900V3.1">
    <property type="protein sequence ID" value="Pp3c2_24900V3.1"/>
    <property type="gene ID" value="Pp3c2_24900"/>
</dbReference>
<dbReference type="EnsemblPlants" id="Pp3c2_24900V3.5">
    <property type="protein sequence ID" value="Pp3c2_24900V3.5"/>
    <property type="gene ID" value="Pp3c2_24900"/>
</dbReference>
<dbReference type="EnsemblPlants" id="Pp3c2_24900V3.7">
    <property type="protein sequence ID" value="Pp3c2_24900V3.7"/>
    <property type="gene ID" value="Pp3c2_24900"/>
</dbReference>
<dbReference type="FunFam" id="3.80.10.10:FF:000131">
    <property type="entry name" value="acidic leucine-rich nuclear phosphoprotein 32-related protein-like"/>
    <property type="match status" value="1"/>
</dbReference>
<feature type="compositionally biased region" description="Acidic residues" evidence="4">
    <location>
        <begin position="333"/>
        <end position="379"/>
    </location>
</feature>
<dbReference type="InterPro" id="IPR045081">
    <property type="entry name" value="AN32"/>
</dbReference>
<feature type="compositionally biased region" description="Acidic residues" evidence="4">
    <location>
        <begin position="226"/>
        <end position="252"/>
    </location>
</feature>
<dbReference type="Proteomes" id="UP000006727">
    <property type="component" value="Chromosome 2"/>
</dbReference>
<dbReference type="KEGG" id="ppp:112278791"/>
<dbReference type="Gramene" id="Pp3c2_24900V3.2">
    <property type="protein sequence ID" value="Pp3c2_24900V3.2"/>
    <property type="gene ID" value="Pp3c2_24900"/>
</dbReference>
<dbReference type="Gramene" id="Pp3c2_24900V3.6">
    <property type="protein sequence ID" value="Pp3c2_24900V3.6"/>
    <property type="gene ID" value="Pp3c2_24900"/>
</dbReference>
<dbReference type="EnsemblPlants" id="Pp3c2_24900V3.4">
    <property type="protein sequence ID" value="Pp3c2_24900V3.4"/>
    <property type="gene ID" value="Pp3c2_24900"/>
</dbReference>
<sequence>MLWVAPLKHTMQGMDDAAWERAVEQACHGQAAFQVESLTLDGVVKCAQGKLPKSKVLASLSQLKRLSIANVGLSSLADFPSLAHLEQLVLSDNRIASGLEHLVGAGLKSLRELDLSNNKIQAVEDLKPLAELKLESLDLYECPVTRSAGYRAKVFGMMKSLRFLDKSDANGNERPESDEEEESESEEEDVDDMNGDGDGDGVEGEEEEDEEEEGVEGESKGAAVHEEDDDEGEEDEEGEDNEELEDEEEDEGGSYQEEMAMASNRGAAGPGQVGNEHGSEEEDEEDDNVEVQDIEEESEEEVGEEDDEDAVVDEEDEDDEEEPASGAVVSTEGELDVQENDEDEEDENGEFGEDDEEEEDAVDNEEEVEEEEEDEDEEEYGTKYLVQPIGQADDDEGASDFEPGEDEEVEEEDFEDEEDDVVETAQELEAAKRKRAREEGGESEQRAAKR</sequence>
<reference evidence="6" key="3">
    <citation type="submission" date="2020-12" db="UniProtKB">
        <authorList>
            <consortium name="EnsemblPlants"/>
        </authorList>
    </citation>
    <scope>IDENTIFICATION</scope>
</reference>
<dbReference type="Gramene" id="Pp3c2_24900V3.3">
    <property type="protein sequence ID" value="Pp3c2_24900V3.3"/>
    <property type="gene ID" value="Pp3c2_24900"/>
</dbReference>
<dbReference type="EnsemblPlants" id="Pp3c2_24900V3.3">
    <property type="protein sequence ID" value="Pp3c2_24900V3.3"/>
    <property type="gene ID" value="Pp3c2_24900"/>
</dbReference>
<feature type="compositionally biased region" description="Acidic residues" evidence="4">
    <location>
        <begin position="176"/>
        <end position="216"/>
    </location>
</feature>
<protein>
    <recommendedName>
        <fullName evidence="8">U2A'/phosphoprotein 32 family A C-terminal domain-containing protein</fullName>
    </recommendedName>
</protein>
<evidence type="ECO:0000256" key="2">
    <source>
        <dbReference type="ARBA" id="ARBA00022737"/>
    </source>
</evidence>